<organism evidence="1 2">
    <name type="scientific">Eiseniibacteriota bacterium</name>
    <dbReference type="NCBI Taxonomy" id="2212470"/>
    <lineage>
        <taxon>Bacteria</taxon>
        <taxon>Candidatus Eiseniibacteriota</taxon>
    </lineage>
</organism>
<comment type="caution">
    <text evidence="1">The sequence shown here is derived from an EMBL/GenBank/DDBJ whole genome shotgun (WGS) entry which is preliminary data.</text>
</comment>
<accession>A0A538U0X3</accession>
<feature type="non-terminal residue" evidence="1">
    <location>
        <position position="95"/>
    </location>
</feature>
<dbReference type="AlphaFoldDB" id="A0A538U0X3"/>
<reference evidence="1 2" key="1">
    <citation type="journal article" date="2019" name="Nat. Microbiol.">
        <title>Mediterranean grassland soil C-N compound turnover is dependent on rainfall and depth, and is mediated by genomically divergent microorganisms.</title>
        <authorList>
            <person name="Diamond S."/>
            <person name="Andeer P.F."/>
            <person name="Li Z."/>
            <person name="Crits-Christoph A."/>
            <person name="Burstein D."/>
            <person name="Anantharaman K."/>
            <person name="Lane K.R."/>
            <person name="Thomas B.C."/>
            <person name="Pan C."/>
            <person name="Northen T.R."/>
            <person name="Banfield J.F."/>
        </authorList>
    </citation>
    <scope>NUCLEOTIDE SEQUENCE [LARGE SCALE GENOMIC DNA]</scope>
    <source>
        <strain evidence="1">WS_11</strain>
    </source>
</reference>
<dbReference type="EMBL" id="VBPB01000299">
    <property type="protein sequence ID" value="TMQ69554.1"/>
    <property type="molecule type" value="Genomic_DNA"/>
</dbReference>
<evidence type="ECO:0000313" key="1">
    <source>
        <dbReference type="EMBL" id="TMQ69554.1"/>
    </source>
</evidence>
<proteinExistence type="predicted"/>
<sequence>MKTYSLKHLSNRTVRSGLTGLAAQDLDTTAKLLAYIAEFDDRKLFVPDGYPSMFACCIGALHMSEDIAYKRIRAARLALRFPVIFEAVAEGRLTL</sequence>
<gene>
    <name evidence="1" type="ORF">E6K81_14670</name>
</gene>
<evidence type="ECO:0000313" key="2">
    <source>
        <dbReference type="Proteomes" id="UP000319771"/>
    </source>
</evidence>
<dbReference type="Proteomes" id="UP000319771">
    <property type="component" value="Unassembled WGS sequence"/>
</dbReference>
<name>A0A538U0X3_UNCEI</name>
<protein>
    <submittedName>
        <fullName evidence="1">Uncharacterized protein</fullName>
    </submittedName>
</protein>